<keyword evidence="5 9" id="KW-0949">S-adenosyl-L-methionine</keyword>
<dbReference type="FunCoup" id="A0A0R2FZD4">
    <property type="interactions" value="275"/>
</dbReference>
<dbReference type="NCBIfam" id="TIGR00091">
    <property type="entry name" value="tRNA (guanosine(46)-N7)-methyltransferase TrmB"/>
    <property type="match status" value="1"/>
</dbReference>
<keyword evidence="11" id="KW-1185">Reference proteome</keyword>
<feature type="binding site" evidence="9">
    <location>
        <position position="122"/>
    </location>
    <ligand>
        <name>S-adenosyl-L-methionine</name>
        <dbReference type="ChEBI" id="CHEBI:59789"/>
    </ligand>
</feature>
<keyword evidence="3 9" id="KW-0489">Methyltransferase</keyword>
<dbReference type="Gene3D" id="3.40.50.150">
    <property type="entry name" value="Vaccinia Virus protein VP39"/>
    <property type="match status" value="1"/>
</dbReference>
<dbReference type="FunFam" id="3.40.50.150:FF:000035">
    <property type="entry name" value="tRNA (guanine-N(7)-)-methyltransferase"/>
    <property type="match status" value="1"/>
</dbReference>
<proteinExistence type="inferred from homology"/>
<dbReference type="GO" id="GO:0043527">
    <property type="term" value="C:tRNA methyltransferase complex"/>
    <property type="evidence" value="ECO:0007669"/>
    <property type="project" value="TreeGrafter"/>
</dbReference>
<dbReference type="Pfam" id="PF02390">
    <property type="entry name" value="Methyltransf_4"/>
    <property type="match status" value="1"/>
</dbReference>
<evidence type="ECO:0000313" key="10">
    <source>
        <dbReference type="EMBL" id="KRN33560.1"/>
    </source>
</evidence>
<dbReference type="OrthoDB" id="9802090at2"/>
<keyword evidence="6 9" id="KW-0819">tRNA processing</keyword>
<dbReference type="NCBIfam" id="NF001080">
    <property type="entry name" value="PRK00121.2-2"/>
    <property type="match status" value="1"/>
</dbReference>
<dbReference type="PANTHER" id="PTHR23417:SF14">
    <property type="entry name" value="PENTACOTRIPEPTIDE-REPEAT REGION OF PRORP DOMAIN-CONTAINING PROTEIN"/>
    <property type="match status" value="1"/>
</dbReference>
<dbReference type="InterPro" id="IPR029063">
    <property type="entry name" value="SAM-dependent_MTases_sf"/>
</dbReference>
<feature type="binding site" evidence="9">
    <location>
        <begin position="199"/>
        <end position="202"/>
    </location>
    <ligand>
        <name>substrate</name>
    </ligand>
</feature>
<organism evidence="10 11">
    <name type="scientific">Weissella halotolerans DSM 20190</name>
    <dbReference type="NCBI Taxonomy" id="1123500"/>
    <lineage>
        <taxon>Bacteria</taxon>
        <taxon>Bacillati</taxon>
        <taxon>Bacillota</taxon>
        <taxon>Bacilli</taxon>
        <taxon>Lactobacillales</taxon>
        <taxon>Lactobacillaceae</taxon>
        <taxon>Weissella</taxon>
    </lineage>
</organism>
<evidence type="ECO:0000256" key="4">
    <source>
        <dbReference type="ARBA" id="ARBA00022679"/>
    </source>
</evidence>
<comment type="function">
    <text evidence="2 9">Catalyzes the formation of N(7)-methylguanine at position 46 (m7G46) in tRNA.</text>
</comment>
<evidence type="ECO:0000256" key="9">
    <source>
        <dbReference type="HAMAP-Rule" id="MF_01057"/>
    </source>
</evidence>
<accession>A0A0R2FZD4</accession>
<dbReference type="PANTHER" id="PTHR23417">
    <property type="entry name" value="3-DEOXY-D-MANNO-OCTULOSONIC-ACID TRANSFERASE/TRNA GUANINE-N 7 - -METHYLTRANSFERASE"/>
    <property type="match status" value="1"/>
</dbReference>
<dbReference type="RefSeq" id="WP_022790940.1">
    <property type="nucleotide sequence ID" value="NZ_ATUU01000001.1"/>
</dbReference>
<evidence type="ECO:0000313" key="11">
    <source>
        <dbReference type="Proteomes" id="UP000051296"/>
    </source>
</evidence>
<feature type="binding site" evidence="9">
    <location>
        <position position="126"/>
    </location>
    <ligand>
        <name>substrate</name>
    </ligand>
</feature>
<evidence type="ECO:0000256" key="7">
    <source>
        <dbReference type="ARBA" id="ARBA00060552"/>
    </source>
</evidence>
<comment type="caution">
    <text evidence="10">The sequence shown here is derived from an EMBL/GenBank/DDBJ whole genome shotgun (WGS) entry which is preliminary data.</text>
</comment>
<dbReference type="GO" id="GO:0008176">
    <property type="term" value="F:tRNA (guanine(46)-N7)-methyltransferase activity"/>
    <property type="evidence" value="ECO:0007669"/>
    <property type="project" value="UniProtKB-UniRule"/>
</dbReference>
<keyword evidence="4 9" id="KW-0808">Transferase</keyword>
<dbReference type="InterPro" id="IPR003358">
    <property type="entry name" value="tRNA_(Gua-N-7)_MeTrfase_Trmb"/>
</dbReference>
<protein>
    <recommendedName>
        <fullName evidence="9">tRNA (guanine-N(7)-)-methyltransferase</fullName>
        <ecNumber evidence="9">2.1.1.33</ecNumber>
    </recommendedName>
    <alternativeName>
        <fullName evidence="9">tRNA (guanine(46)-N(7))-methyltransferase</fullName>
    </alternativeName>
    <alternativeName>
        <fullName evidence="9">tRNA(m7G46)-methyltransferase</fullName>
    </alternativeName>
</protein>
<sequence>MRLRNKKWAGPWLAAHPDLVIGQTRATELKGHWADLFPRQQPIQVEIGTGKGQFIIGMAKAYPDRNFIGMEIQESAVAVAARKADEDGQPLPNLKFLYGDGAGVETYFEKGEIEKLYLNFSDPWPKHRHENRRLTSPNFLKGYQSVLPKGGQLAFKTDNRGLFEYSLYSFAQFGVNFIPDGISLDLHADEDKMVDNVATEYEEKFSAKGFPIYQFIGQFN</sequence>
<evidence type="ECO:0000256" key="2">
    <source>
        <dbReference type="ARBA" id="ARBA00003015"/>
    </source>
</evidence>
<feature type="binding site" evidence="9">
    <location>
        <position position="158"/>
    </location>
    <ligand>
        <name>substrate</name>
    </ligand>
</feature>
<comment type="caution">
    <text evidence="9">Lacks conserved residue(s) required for the propagation of feature annotation.</text>
</comment>
<evidence type="ECO:0000256" key="3">
    <source>
        <dbReference type="ARBA" id="ARBA00022603"/>
    </source>
</evidence>
<dbReference type="PATRIC" id="fig|1123500.6.peg.367"/>
<comment type="catalytic activity">
    <reaction evidence="1 9">
        <text>guanosine(46) in tRNA + S-adenosyl-L-methionine = N(7)-methylguanosine(46) in tRNA + S-adenosyl-L-homocysteine</text>
        <dbReference type="Rhea" id="RHEA:42708"/>
        <dbReference type="Rhea" id="RHEA-COMP:10188"/>
        <dbReference type="Rhea" id="RHEA-COMP:10189"/>
        <dbReference type="ChEBI" id="CHEBI:57856"/>
        <dbReference type="ChEBI" id="CHEBI:59789"/>
        <dbReference type="ChEBI" id="CHEBI:74269"/>
        <dbReference type="ChEBI" id="CHEBI:74480"/>
        <dbReference type="EC" id="2.1.1.33"/>
    </reaction>
</comment>
<comment type="similarity">
    <text evidence="8 9">Belongs to the class I-like SAM-binding methyltransferase superfamily. TrmB family.</text>
</comment>
<dbReference type="eggNOG" id="COG0220">
    <property type="taxonomic scope" value="Bacteria"/>
</dbReference>
<name>A0A0R2FZD4_9LACO</name>
<dbReference type="Proteomes" id="UP000051296">
    <property type="component" value="Unassembled WGS sequence"/>
</dbReference>
<gene>
    <name evidence="9" type="primary">trmB</name>
    <name evidence="10" type="ORF">IV68_GL000366</name>
</gene>
<feature type="binding site" evidence="9">
    <location>
        <position position="100"/>
    </location>
    <ligand>
        <name>S-adenosyl-L-methionine</name>
        <dbReference type="ChEBI" id="CHEBI:59789"/>
    </ligand>
</feature>
<dbReference type="CDD" id="cd02440">
    <property type="entry name" value="AdoMet_MTases"/>
    <property type="match status" value="1"/>
</dbReference>
<dbReference type="UniPathway" id="UPA00989"/>
<dbReference type="HAMAP" id="MF_01057">
    <property type="entry name" value="tRNA_methyltr_TrmB"/>
    <property type="match status" value="1"/>
</dbReference>
<dbReference type="SUPFAM" id="SSF53335">
    <property type="entry name" value="S-adenosyl-L-methionine-dependent methyltransferases"/>
    <property type="match status" value="1"/>
</dbReference>
<evidence type="ECO:0000256" key="6">
    <source>
        <dbReference type="ARBA" id="ARBA00022694"/>
    </source>
</evidence>
<dbReference type="InParanoid" id="A0A0R2FZD4"/>
<feature type="binding site" evidence="9">
    <location>
        <position position="71"/>
    </location>
    <ligand>
        <name>S-adenosyl-L-methionine</name>
        <dbReference type="ChEBI" id="CHEBI:59789"/>
    </ligand>
</feature>
<dbReference type="STRING" id="1123500.GCA_000420365_00138"/>
<evidence type="ECO:0000256" key="8">
    <source>
        <dbReference type="ARBA" id="ARBA00060767"/>
    </source>
</evidence>
<feature type="binding site" evidence="9">
    <location>
        <position position="46"/>
    </location>
    <ligand>
        <name>S-adenosyl-L-methionine</name>
        <dbReference type="ChEBI" id="CHEBI:59789"/>
    </ligand>
</feature>
<evidence type="ECO:0000256" key="5">
    <source>
        <dbReference type="ARBA" id="ARBA00022691"/>
    </source>
</evidence>
<dbReference type="EMBL" id="JQAX01000001">
    <property type="protein sequence ID" value="KRN33560.1"/>
    <property type="molecule type" value="Genomic_DNA"/>
</dbReference>
<dbReference type="EC" id="2.1.1.33" evidence="9"/>
<dbReference type="AlphaFoldDB" id="A0A0R2FZD4"/>
<dbReference type="InterPro" id="IPR055361">
    <property type="entry name" value="tRNA_methyltr_TrmB_bact"/>
</dbReference>
<dbReference type="PROSITE" id="PS51625">
    <property type="entry name" value="SAM_MT_TRMB"/>
    <property type="match status" value="1"/>
</dbReference>
<reference evidence="10 11" key="1">
    <citation type="journal article" date="2015" name="Genome Announc.">
        <title>Expanding the biotechnology potential of lactobacilli through comparative genomics of 213 strains and associated genera.</title>
        <authorList>
            <person name="Sun Z."/>
            <person name="Harris H.M."/>
            <person name="McCann A."/>
            <person name="Guo C."/>
            <person name="Argimon S."/>
            <person name="Zhang W."/>
            <person name="Yang X."/>
            <person name="Jeffery I.B."/>
            <person name="Cooney J.C."/>
            <person name="Kagawa T.F."/>
            <person name="Liu W."/>
            <person name="Song Y."/>
            <person name="Salvetti E."/>
            <person name="Wrobel A."/>
            <person name="Rasinkangas P."/>
            <person name="Parkhill J."/>
            <person name="Rea M.C."/>
            <person name="O'Sullivan O."/>
            <person name="Ritari J."/>
            <person name="Douillard F.P."/>
            <person name="Paul Ross R."/>
            <person name="Yang R."/>
            <person name="Briner A.E."/>
            <person name="Felis G.E."/>
            <person name="de Vos W.M."/>
            <person name="Barrangou R."/>
            <person name="Klaenhammer T.R."/>
            <person name="Caufield P.W."/>
            <person name="Cui Y."/>
            <person name="Zhang H."/>
            <person name="O'Toole P.W."/>
        </authorList>
    </citation>
    <scope>NUCLEOTIDE SEQUENCE [LARGE SCALE GENOMIC DNA]</scope>
    <source>
        <strain evidence="10 11">DSM 20190</strain>
    </source>
</reference>
<evidence type="ECO:0000256" key="1">
    <source>
        <dbReference type="ARBA" id="ARBA00000142"/>
    </source>
</evidence>
<comment type="pathway">
    <text evidence="7 9">tRNA modification; N(7)-methylguanine-tRNA biosynthesis.</text>
</comment>